<evidence type="ECO:0000256" key="5">
    <source>
        <dbReference type="ARBA" id="ARBA00022723"/>
    </source>
</evidence>
<evidence type="ECO:0000256" key="4">
    <source>
        <dbReference type="ARBA" id="ARBA00012926"/>
    </source>
</evidence>
<keyword evidence="5" id="KW-0479">Metal-binding</keyword>
<feature type="domain" description="Aconitase/3-isopropylmalate dehydratase large subunit alpha/beta/alpha" evidence="9">
    <location>
        <begin position="55"/>
        <end position="408"/>
    </location>
</feature>
<comment type="caution">
    <text evidence="11">The sequence shown here is derived from an EMBL/GenBank/DDBJ whole genome shotgun (WGS) entry which is preliminary data.</text>
</comment>
<evidence type="ECO:0000256" key="2">
    <source>
        <dbReference type="ARBA" id="ARBA00007185"/>
    </source>
</evidence>
<keyword evidence="11" id="KW-0456">Lyase</keyword>
<keyword evidence="12" id="KW-1185">Reference proteome</keyword>
<proteinExistence type="inferred from homology"/>
<dbReference type="Pfam" id="PF00694">
    <property type="entry name" value="Aconitase_C"/>
    <property type="match status" value="1"/>
</dbReference>
<dbReference type="NCBIfam" id="NF005558">
    <property type="entry name" value="PRK07229.1"/>
    <property type="match status" value="1"/>
</dbReference>
<evidence type="ECO:0000313" key="12">
    <source>
        <dbReference type="Proteomes" id="UP001597252"/>
    </source>
</evidence>
<dbReference type="EMBL" id="JBHTON010000032">
    <property type="protein sequence ID" value="MFD1485521.1"/>
    <property type="molecule type" value="Genomic_DNA"/>
</dbReference>
<dbReference type="RefSeq" id="WP_125754195.1">
    <property type="nucleotide sequence ID" value="NZ_JBHTON010000032.1"/>
</dbReference>
<evidence type="ECO:0000256" key="7">
    <source>
        <dbReference type="ARBA" id="ARBA00023014"/>
    </source>
</evidence>
<dbReference type="InterPro" id="IPR015928">
    <property type="entry name" value="Aconitase/3IPM_dehydase_swvl"/>
</dbReference>
<dbReference type="PANTHER" id="PTHR43160:SF3">
    <property type="entry name" value="ACONITATE HYDRATASE, MITOCHONDRIAL"/>
    <property type="match status" value="1"/>
</dbReference>
<comment type="cofactor">
    <cofactor evidence="1">
        <name>[4Fe-4S] cluster</name>
        <dbReference type="ChEBI" id="CHEBI:49883"/>
    </cofactor>
</comment>
<sequence>MGLTITEKCIKKSIVAGDWQQRGSRIGLRAHQTLGYDVNAVMTFLALDQLGIDRVKTEVSVQYIDHNMLQADYKNADDHLFLEQMCAKYGVICARPGSGICHQLHLEYFGVPGKTLIGGDSHTPAQGGLGMLGIGVGGFDAALAMAGHPVYLAMPQVVNVHLSGQLPPLVSAKNVILAVLQKIGVKGAVGKVLEYTGPGVATLSVTERSTITNMSTETGATSAIFPSDDTTKAWLAAHDRQADWIALAADDDARYDARLDIALDQLEPLIALPHSPGQVVPVAEVAGIKLDQVMLGSCTNTALPDVLQMAAMFKNQRVASHVDAALYPSTRTVIKAALKAGAFGALVDAGVRIFEPSCGGCNGCGFAPQSHGVSLRTTPRNFAGRSGTADDQVYLSAPEVAVASAITGVITDPRTLAWEPAEYSVPTHFERPANLFIVPEPVTTVTYGPNLLPLPQFGQHAAKLGGEVLLKLPDNVTTDDICPAGALYLPIRSNIPAISKHSFQTIDPTFYQRARDAAGGVLVAGNNYGQGSSREQAAIIPRYLRIAVIIAKGFARLHLANLVNWGVVPLIFADANDYAKIHAGDQLQVALAQFEAEPTVTVTNLTQNTTFTAKTPLGKADRHTVMVGGKLNAIKESEAQTCD</sequence>
<dbReference type="Gene3D" id="3.20.19.10">
    <property type="entry name" value="Aconitase, domain 4"/>
    <property type="match status" value="1"/>
</dbReference>
<feature type="domain" description="Aconitase A/isopropylmalate dehydratase small subunit swivel" evidence="10">
    <location>
        <begin position="520"/>
        <end position="574"/>
    </location>
</feature>
<dbReference type="Proteomes" id="UP001597252">
    <property type="component" value="Unassembled WGS sequence"/>
</dbReference>
<organism evidence="11 12">
    <name type="scientific">Lacticaseibacillus baoqingensis</name>
    <dbReference type="NCBI Taxonomy" id="2486013"/>
    <lineage>
        <taxon>Bacteria</taxon>
        <taxon>Bacillati</taxon>
        <taxon>Bacillota</taxon>
        <taxon>Bacilli</taxon>
        <taxon>Lactobacillales</taxon>
        <taxon>Lactobacillaceae</taxon>
        <taxon>Lacticaseibacillus</taxon>
    </lineage>
</organism>
<dbReference type="Gene3D" id="3.30.499.10">
    <property type="entry name" value="Aconitase, domain 3"/>
    <property type="match status" value="2"/>
</dbReference>
<comment type="catalytic activity">
    <reaction evidence="8">
        <text>citrate = D-threo-isocitrate</text>
        <dbReference type="Rhea" id="RHEA:10336"/>
        <dbReference type="ChEBI" id="CHEBI:15562"/>
        <dbReference type="ChEBI" id="CHEBI:16947"/>
        <dbReference type="EC" id="4.2.1.3"/>
    </reaction>
</comment>
<evidence type="ECO:0000256" key="6">
    <source>
        <dbReference type="ARBA" id="ARBA00023004"/>
    </source>
</evidence>
<dbReference type="PRINTS" id="PR00415">
    <property type="entry name" value="ACONITASE"/>
</dbReference>
<protein>
    <recommendedName>
        <fullName evidence="4">aconitate hydratase</fullName>
        <ecNumber evidence="4">4.2.1.3</ecNumber>
    </recommendedName>
</protein>
<evidence type="ECO:0000259" key="9">
    <source>
        <dbReference type="Pfam" id="PF00330"/>
    </source>
</evidence>
<dbReference type="GO" id="GO:0003994">
    <property type="term" value="F:aconitate hydratase activity"/>
    <property type="evidence" value="ECO:0007669"/>
    <property type="project" value="UniProtKB-EC"/>
</dbReference>
<dbReference type="EC" id="4.2.1.3" evidence="4"/>
<dbReference type="Pfam" id="PF00330">
    <property type="entry name" value="Aconitase"/>
    <property type="match status" value="1"/>
</dbReference>
<dbReference type="InterPro" id="IPR050926">
    <property type="entry name" value="Aconitase/IPM_isomerase"/>
</dbReference>
<evidence type="ECO:0000313" key="11">
    <source>
        <dbReference type="EMBL" id="MFD1485521.1"/>
    </source>
</evidence>
<dbReference type="InterPro" id="IPR001030">
    <property type="entry name" value="Acoase/IPM_deHydtase_lsu_aba"/>
</dbReference>
<dbReference type="InterPro" id="IPR000573">
    <property type="entry name" value="AconitaseA/IPMdHydase_ssu_swvl"/>
</dbReference>
<accession>A0ABW4E8W2</accession>
<comment type="similarity">
    <text evidence="2">Belongs to the aconitase/IPM isomerase family.</text>
</comment>
<evidence type="ECO:0000259" key="10">
    <source>
        <dbReference type="Pfam" id="PF00694"/>
    </source>
</evidence>
<dbReference type="InterPro" id="IPR018136">
    <property type="entry name" value="Aconitase_4Fe-4S_BS"/>
</dbReference>
<keyword evidence="7" id="KW-0411">Iron-sulfur</keyword>
<gene>
    <name evidence="11" type="ORF">ACFQ5J_09805</name>
</gene>
<keyword evidence="6" id="KW-0408">Iron</keyword>
<name>A0ABW4E8W2_9LACO</name>
<dbReference type="SUPFAM" id="SSF53732">
    <property type="entry name" value="Aconitase iron-sulfur domain"/>
    <property type="match status" value="1"/>
</dbReference>
<dbReference type="SUPFAM" id="SSF52016">
    <property type="entry name" value="LeuD/IlvD-like"/>
    <property type="match status" value="1"/>
</dbReference>
<dbReference type="PROSITE" id="PS00450">
    <property type="entry name" value="ACONITASE_1"/>
    <property type="match status" value="1"/>
</dbReference>
<dbReference type="PANTHER" id="PTHR43160">
    <property type="entry name" value="ACONITATE HYDRATASE B"/>
    <property type="match status" value="1"/>
</dbReference>
<dbReference type="InterPro" id="IPR006250">
    <property type="entry name" value="Aconitase_put"/>
</dbReference>
<dbReference type="InterPro" id="IPR036008">
    <property type="entry name" value="Aconitase_4Fe-4S_dom"/>
</dbReference>
<reference evidence="12" key="1">
    <citation type="journal article" date="2019" name="Int. J. Syst. Evol. Microbiol.">
        <title>The Global Catalogue of Microorganisms (GCM) 10K type strain sequencing project: providing services to taxonomists for standard genome sequencing and annotation.</title>
        <authorList>
            <consortium name="The Broad Institute Genomics Platform"/>
            <consortium name="The Broad Institute Genome Sequencing Center for Infectious Disease"/>
            <person name="Wu L."/>
            <person name="Ma J."/>
        </authorList>
    </citation>
    <scope>NUCLEOTIDE SEQUENCE [LARGE SCALE GENOMIC DNA]</scope>
    <source>
        <strain evidence="12">CCM 8903</strain>
    </source>
</reference>
<dbReference type="NCBIfam" id="TIGR01342">
    <property type="entry name" value="acon_putative"/>
    <property type="match status" value="1"/>
</dbReference>
<comment type="subunit">
    <text evidence="3">Monomer.</text>
</comment>
<evidence type="ECO:0000256" key="8">
    <source>
        <dbReference type="ARBA" id="ARBA00023501"/>
    </source>
</evidence>
<evidence type="ECO:0000256" key="3">
    <source>
        <dbReference type="ARBA" id="ARBA00011245"/>
    </source>
</evidence>
<dbReference type="InterPro" id="IPR015931">
    <property type="entry name" value="Acnase/IPM_dHydase_lsu_aba_1/3"/>
</dbReference>
<evidence type="ECO:0000256" key="1">
    <source>
        <dbReference type="ARBA" id="ARBA00001966"/>
    </source>
</evidence>